<comment type="caution">
    <text evidence="4">The sequence shown here is derived from an EMBL/GenBank/DDBJ whole genome shotgun (WGS) entry which is preliminary data.</text>
</comment>
<keyword evidence="5" id="KW-1185">Reference proteome</keyword>
<reference evidence="4 5" key="1">
    <citation type="submission" date="2018-07" db="EMBL/GenBank/DDBJ databases">
        <title>Genomic Encyclopedia of Type Strains, Phase III (KMG-III): the genomes of soil and plant-associated and newly described type strains.</title>
        <authorList>
            <person name="Whitman W."/>
        </authorList>
    </citation>
    <scope>NUCLEOTIDE SEQUENCE [LARGE SCALE GENOMIC DNA]</scope>
    <source>
        <strain evidence="4 5">CECT 8488</strain>
    </source>
</reference>
<dbReference type="InterPro" id="IPR009057">
    <property type="entry name" value="Homeodomain-like_sf"/>
</dbReference>
<dbReference type="Pfam" id="PF00440">
    <property type="entry name" value="TetR_N"/>
    <property type="match status" value="1"/>
</dbReference>
<dbReference type="AlphaFoldDB" id="A0A3D9HPA6"/>
<dbReference type="Gene3D" id="1.10.357.10">
    <property type="entry name" value="Tetracycline Repressor, domain 2"/>
    <property type="match status" value="1"/>
</dbReference>
<name>A0A3D9HPA6_9PROT</name>
<organism evidence="4 5">
    <name type="scientific">Aestuariispira insulae</name>
    <dbReference type="NCBI Taxonomy" id="1461337"/>
    <lineage>
        <taxon>Bacteria</taxon>
        <taxon>Pseudomonadati</taxon>
        <taxon>Pseudomonadota</taxon>
        <taxon>Alphaproteobacteria</taxon>
        <taxon>Rhodospirillales</taxon>
        <taxon>Kiloniellaceae</taxon>
        <taxon>Aestuariispira</taxon>
    </lineage>
</organism>
<evidence type="ECO:0000256" key="1">
    <source>
        <dbReference type="ARBA" id="ARBA00023125"/>
    </source>
</evidence>
<dbReference type="OrthoDB" id="9809265at2"/>
<keyword evidence="1 2" id="KW-0238">DNA-binding</keyword>
<dbReference type="EMBL" id="QRDW01000003">
    <property type="protein sequence ID" value="RED51312.1"/>
    <property type="molecule type" value="Genomic_DNA"/>
</dbReference>
<protein>
    <submittedName>
        <fullName evidence="4">TetR family transcriptional regulator</fullName>
    </submittedName>
</protein>
<dbReference type="GO" id="GO:0003677">
    <property type="term" value="F:DNA binding"/>
    <property type="evidence" value="ECO:0007669"/>
    <property type="project" value="UniProtKB-UniRule"/>
</dbReference>
<evidence type="ECO:0000256" key="2">
    <source>
        <dbReference type="PROSITE-ProRule" id="PRU00335"/>
    </source>
</evidence>
<feature type="DNA-binding region" description="H-T-H motif" evidence="2">
    <location>
        <begin position="31"/>
        <end position="50"/>
    </location>
</feature>
<gene>
    <name evidence="4" type="ORF">DFP90_103112</name>
</gene>
<evidence type="ECO:0000259" key="3">
    <source>
        <dbReference type="PROSITE" id="PS50977"/>
    </source>
</evidence>
<dbReference type="Proteomes" id="UP000256845">
    <property type="component" value="Unassembled WGS sequence"/>
</dbReference>
<accession>A0A3D9HPA6</accession>
<proteinExistence type="predicted"/>
<sequence>MPRPSLKDQRTDEILNAFERCILRVGLAGSSLEAIAEEAGMKRSILRHYIGNRDEILEALARRVIERYRDETEELIRHLPRCGRGRALVDFLFHDVEKTNIQSLAVAEALTNASIGNDTIRQLFSGWLDQFVGTMGQVLHDCYPERDQARCWAVAYGLASIYFSHEAMTPLALPAHYGKAAVRSARALVDSLERD</sequence>
<feature type="domain" description="HTH tetR-type" evidence="3">
    <location>
        <begin position="8"/>
        <end position="68"/>
    </location>
</feature>
<dbReference type="InterPro" id="IPR001647">
    <property type="entry name" value="HTH_TetR"/>
</dbReference>
<dbReference type="RefSeq" id="WP_115936214.1">
    <property type="nucleotide sequence ID" value="NZ_QRDW01000003.1"/>
</dbReference>
<evidence type="ECO:0000313" key="5">
    <source>
        <dbReference type="Proteomes" id="UP000256845"/>
    </source>
</evidence>
<dbReference type="PROSITE" id="PS50977">
    <property type="entry name" value="HTH_TETR_2"/>
    <property type="match status" value="1"/>
</dbReference>
<dbReference type="SUPFAM" id="SSF46689">
    <property type="entry name" value="Homeodomain-like"/>
    <property type="match status" value="1"/>
</dbReference>
<evidence type="ECO:0000313" key="4">
    <source>
        <dbReference type="EMBL" id="RED51312.1"/>
    </source>
</evidence>